<proteinExistence type="predicted"/>
<reference evidence="1" key="1">
    <citation type="submission" date="2021-02" db="EMBL/GenBank/DDBJ databases">
        <authorList>
            <person name="Nowell W R."/>
        </authorList>
    </citation>
    <scope>NUCLEOTIDE SEQUENCE</scope>
</reference>
<sequence length="55" mass="6380">CPTNNSIIFTPSTQHVQIDDLIITISRPGKEFLTQQTNGRHHYDLFLPPFEELKK</sequence>
<dbReference type="AlphaFoldDB" id="A0A820QPV3"/>
<protein>
    <submittedName>
        <fullName evidence="1">Uncharacterized protein</fullName>
    </submittedName>
</protein>
<evidence type="ECO:0000313" key="1">
    <source>
        <dbReference type="EMBL" id="CAF4426135.1"/>
    </source>
</evidence>
<feature type="non-terminal residue" evidence="1">
    <location>
        <position position="1"/>
    </location>
</feature>
<dbReference type="Proteomes" id="UP000663842">
    <property type="component" value="Unassembled WGS sequence"/>
</dbReference>
<name>A0A820QPV3_9BILA</name>
<organism evidence="1 2">
    <name type="scientific">Rotaria magnacalcarata</name>
    <dbReference type="NCBI Taxonomy" id="392030"/>
    <lineage>
        <taxon>Eukaryota</taxon>
        <taxon>Metazoa</taxon>
        <taxon>Spiralia</taxon>
        <taxon>Gnathifera</taxon>
        <taxon>Rotifera</taxon>
        <taxon>Eurotatoria</taxon>
        <taxon>Bdelloidea</taxon>
        <taxon>Philodinida</taxon>
        <taxon>Philodinidae</taxon>
        <taxon>Rotaria</taxon>
    </lineage>
</organism>
<dbReference type="EMBL" id="CAJOBF010033276">
    <property type="protein sequence ID" value="CAF4426135.1"/>
    <property type="molecule type" value="Genomic_DNA"/>
</dbReference>
<gene>
    <name evidence="1" type="ORF">UXM345_LOCUS38866</name>
</gene>
<accession>A0A820QPV3</accession>
<comment type="caution">
    <text evidence="1">The sequence shown here is derived from an EMBL/GenBank/DDBJ whole genome shotgun (WGS) entry which is preliminary data.</text>
</comment>
<evidence type="ECO:0000313" key="2">
    <source>
        <dbReference type="Proteomes" id="UP000663842"/>
    </source>
</evidence>